<dbReference type="Proteomes" id="UP000190166">
    <property type="component" value="Unassembled WGS sequence"/>
</dbReference>
<gene>
    <name evidence="5" type="ORF">SAMN05660461_2429</name>
</gene>
<dbReference type="InterPro" id="IPR046532">
    <property type="entry name" value="DUF6597"/>
</dbReference>
<reference evidence="5 6" key="1">
    <citation type="submission" date="2017-02" db="EMBL/GenBank/DDBJ databases">
        <authorList>
            <person name="Peterson S.W."/>
        </authorList>
    </citation>
    <scope>NUCLEOTIDE SEQUENCE [LARGE SCALE GENOMIC DNA]</scope>
    <source>
        <strain evidence="5 6">DSM 18108</strain>
    </source>
</reference>
<dbReference type="InterPro" id="IPR018060">
    <property type="entry name" value="HTH_AraC"/>
</dbReference>
<evidence type="ECO:0000313" key="5">
    <source>
        <dbReference type="EMBL" id="SKD02143.1"/>
    </source>
</evidence>
<dbReference type="EMBL" id="FUZZ01000001">
    <property type="protein sequence ID" value="SKD02143.1"/>
    <property type="molecule type" value="Genomic_DNA"/>
</dbReference>
<evidence type="ECO:0000256" key="1">
    <source>
        <dbReference type="ARBA" id="ARBA00023015"/>
    </source>
</evidence>
<dbReference type="PROSITE" id="PS01124">
    <property type="entry name" value="HTH_ARAC_FAMILY_2"/>
    <property type="match status" value="1"/>
</dbReference>
<dbReference type="Gene3D" id="1.10.10.60">
    <property type="entry name" value="Homeodomain-like"/>
    <property type="match status" value="1"/>
</dbReference>
<evidence type="ECO:0000256" key="2">
    <source>
        <dbReference type="ARBA" id="ARBA00023125"/>
    </source>
</evidence>
<keyword evidence="1" id="KW-0805">Transcription regulation</keyword>
<dbReference type="SMART" id="SM00342">
    <property type="entry name" value="HTH_ARAC"/>
    <property type="match status" value="1"/>
</dbReference>
<accession>A0A1T5NPI6</accession>
<protein>
    <submittedName>
        <fullName evidence="5">AraC-type DNA-binding protein</fullName>
    </submittedName>
</protein>
<dbReference type="GO" id="GO:0003700">
    <property type="term" value="F:DNA-binding transcription factor activity"/>
    <property type="evidence" value="ECO:0007669"/>
    <property type="project" value="InterPro"/>
</dbReference>
<organism evidence="5 6">
    <name type="scientific">Chitinophaga ginsengisegetis</name>
    <dbReference type="NCBI Taxonomy" id="393003"/>
    <lineage>
        <taxon>Bacteria</taxon>
        <taxon>Pseudomonadati</taxon>
        <taxon>Bacteroidota</taxon>
        <taxon>Chitinophagia</taxon>
        <taxon>Chitinophagales</taxon>
        <taxon>Chitinophagaceae</taxon>
        <taxon>Chitinophaga</taxon>
    </lineage>
</organism>
<keyword evidence="6" id="KW-1185">Reference proteome</keyword>
<evidence type="ECO:0000256" key="3">
    <source>
        <dbReference type="ARBA" id="ARBA00023163"/>
    </source>
</evidence>
<proteinExistence type="predicted"/>
<evidence type="ECO:0000259" key="4">
    <source>
        <dbReference type="PROSITE" id="PS01124"/>
    </source>
</evidence>
<keyword evidence="2 5" id="KW-0238">DNA-binding</keyword>
<dbReference type="AlphaFoldDB" id="A0A1T5NPI6"/>
<keyword evidence="3" id="KW-0804">Transcription</keyword>
<dbReference type="Pfam" id="PF20240">
    <property type="entry name" value="DUF6597"/>
    <property type="match status" value="1"/>
</dbReference>
<dbReference type="PANTHER" id="PTHR43280:SF2">
    <property type="entry name" value="HTH-TYPE TRANSCRIPTIONAL REGULATOR EXSA"/>
    <property type="match status" value="1"/>
</dbReference>
<dbReference type="PANTHER" id="PTHR43280">
    <property type="entry name" value="ARAC-FAMILY TRANSCRIPTIONAL REGULATOR"/>
    <property type="match status" value="1"/>
</dbReference>
<dbReference type="RefSeq" id="WP_079469608.1">
    <property type="nucleotide sequence ID" value="NZ_FUZZ01000001.1"/>
</dbReference>
<evidence type="ECO:0000313" key="6">
    <source>
        <dbReference type="Proteomes" id="UP000190166"/>
    </source>
</evidence>
<dbReference type="SUPFAM" id="SSF46689">
    <property type="entry name" value="Homeodomain-like"/>
    <property type="match status" value="1"/>
</dbReference>
<sequence>MKYQELPPPSYLKNHVRYFWTLESDDVAHVPKILGPMADGCPGLIIQQSDNGTFYQENKELPDLLLYGQTTKYTELHVTGTICSIGVCCYPHALKSVFGLNADELTNSCLDLDILAATKDFYLAERLGNTPSLTEKIAIISAFLFKQINENSTSSDEVTHFALSQIIASGGSIALKDLQQQLQLTERSFERRFKQGVGISPKLFSRICRFQNSLKQLKSNNYSKLSDIAFEHDYADQSHYIRAFKEFAGFSPYQYQKKSNEADAGSNFLLMTK</sequence>
<dbReference type="InterPro" id="IPR009057">
    <property type="entry name" value="Homeodomain-like_sf"/>
</dbReference>
<feature type="domain" description="HTH araC/xylS-type" evidence="4">
    <location>
        <begin position="156"/>
        <end position="258"/>
    </location>
</feature>
<dbReference type="GO" id="GO:0043565">
    <property type="term" value="F:sequence-specific DNA binding"/>
    <property type="evidence" value="ECO:0007669"/>
    <property type="project" value="InterPro"/>
</dbReference>
<dbReference type="Pfam" id="PF12833">
    <property type="entry name" value="HTH_18"/>
    <property type="match status" value="1"/>
</dbReference>
<dbReference type="STRING" id="393003.SAMN05660461_2429"/>
<name>A0A1T5NPI6_9BACT</name>